<comment type="catalytic activity">
    <reaction evidence="6">
        <text>Cleaves type-1 transmembrane domains using a catalytic dyad composed of serine and histidine that are contributed by different transmembrane domains.</text>
        <dbReference type="EC" id="3.4.21.105"/>
    </reaction>
</comment>
<feature type="transmembrane region" description="Helical" evidence="6">
    <location>
        <begin position="187"/>
        <end position="208"/>
    </location>
</feature>
<gene>
    <name evidence="8" type="ORF">L484_021504</name>
</gene>
<evidence type="ECO:0000259" key="7">
    <source>
        <dbReference type="Pfam" id="PF01694"/>
    </source>
</evidence>
<keyword evidence="9" id="KW-1185">Reference proteome</keyword>
<organism evidence="8 9">
    <name type="scientific">Morus notabilis</name>
    <dbReference type="NCBI Taxonomy" id="981085"/>
    <lineage>
        <taxon>Eukaryota</taxon>
        <taxon>Viridiplantae</taxon>
        <taxon>Streptophyta</taxon>
        <taxon>Embryophyta</taxon>
        <taxon>Tracheophyta</taxon>
        <taxon>Spermatophyta</taxon>
        <taxon>Magnoliopsida</taxon>
        <taxon>eudicotyledons</taxon>
        <taxon>Gunneridae</taxon>
        <taxon>Pentapetalae</taxon>
        <taxon>rosids</taxon>
        <taxon>fabids</taxon>
        <taxon>Rosales</taxon>
        <taxon>Moraceae</taxon>
        <taxon>Moreae</taxon>
        <taxon>Morus</taxon>
    </lineage>
</organism>
<evidence type="ECO:0000256" key="2">
    <source>
        <dbReference type="ARBA" id="ARBA00009045"/>
    </source>
</evidence>
<feature type="domain" description="Peptidase S54 rhomboid" evidence="7">
    <location>
        <begin position="121"/>
        <end position="256"/>
    </location>
</feature>
<dbReference type="EC" id="3.4.21.105" evidence="6"/>
<evidence type="ECO:0000256" key="3">
    <source>
        <dbReference type="ARBA" id="ARBA00022692"/>
    </source>
</evidence>
<evidence type="ECO:0000256" key="4">
    <source>
        <dbReference type="ARBA" id="ARBA00022989"/>
    </source>
</evidence>
<keyword evidence="6" id="KW-0720">Serine protease</keyword>
<comment type="similarity">
    <text evidence="2 6">Belongs to the peptidase S54 family.</text>
</comment>
<dbReference type="STRING" id="981085.W9S0J1"/>
<accession>W9S0J1</accession>
<dbReference type="Pfam" id="PF01694">
    <property type="entry name" value="Rhomboid"/>
    <property type="match status" value="1"/>
</dbReference>
<feature type="transmembrane region" description="Helical" evidence="6">
    <location>
        <begin position="240"/>
        <end position="259"/>
    </location>
</feature>
<feature type="transmembrane region" description="Helical" evidence="6">
    <location>
        <begin position="215"/>
        <end position="234"/>
    </location>
</feature>
<dbReference type="PANTHER" id="PTHR22936">
    <property type="entry name" value="RHOMBOID-RELATED"/>
    <property type="match status" value="1"/>
</dbReference>
<evidence type="ECO:0000256" key="1">
    <source>
        <dbReference type="ARBA" id="ARBA00004141"/>
    </source>
</evidence>
<dbReference type="SUPFAM" id="SSF144091">
    <property type="entry name" value="Rhomboid-like"/>
    <property type="match status" value="1"/>
</dbReference>
<protein>
    <recommendedName>
        <fullName evidence="6">RHOMBOID-like protein</fullName>
        <ecNumber evidence="6">3.4.21.105</ecNumber>
    </recommendedName>
</protein>
<evidence type="ECO:0000313" key="8">
    <source>
        <dbReference type="EMBL" id="EXC06668.1"/>
    </source>
</evidence>
<proteinExistence type="inferred from homology"/>
<comment type="function">
    <text evidence="6">Serine protease involved in intramembrane proteolysis.</text>
</comment>
<dbReference type="InterPro" id="IPR022764">
    <property type="entry name" value="Peptidase_S54_rhomboid_dom"/>
</dbReference>
<dbReference type="InterPro" id="IPR002610">
    <property type="entry name" value="Peptidase_S54_rhomboid-like"/>
</dbReference>
<dbReference type="GO" id="GO:0016020">
    <property type="term" value="C:membrane"/>
    <property type="evidence" value="ECO:0007669"/>
    <property type="project" value="UniProtKB-SubCell"/>
</dbReference>
<keyword evidence="3 6" id="KW-0812">Transmembrane</keyword>
<keyword evidence="6" id="KW-0645">Protease</keyword>
<evidence type="ECO:0000256" key="6">
    <source>
        <dbReference type="RuleBase" id="RU362115"/>
    </source>
</evidence>
<keyword evidence="5 6" id="KW-0472">Membrane</keyword>
<dbReference type="GO" id="GO:0004252">
    <property type="term" value="F:serine-type endopeptidase activity"/>
    <property type="evidence" value="ECO:0007669"/>
    <property type="project" value="InterPro"/>
</dbReference>
<dbReference type="GO" id="GO:0006508">
    <property type="term" value="P:proteolysis"/>
    <property type="evidence" value="ECO:0007669"/>
    <property type="project" value="UniProtKB-KW"/>
</dbReference>
<dbReference type="OrthoDB" id="418595at2759"/>
<dbReference type="PANTHER" id="PTHR22936:SF75">
    <property type="entry name" value="RHOMBOID-LIKE PROTEIN 8"/>
    <property type="match status" value="1"/>
</dbReference>
<comment type="subcellular location">
    <subcellularLocation>
        <location evidence="1 6">Membrane</location>
        <topology evidence="1 6">Multi-pass membrane protein</topology>
    </subcellularLocation>
</comment>
<evidence type="ECO:0000313" key="9">
    <source>
        <dbReference type="Proteomes" id="UP000030645"/>
    </source>
</evidence>
<evidence type="ECO:0000256" key="5">
    <source>
        <dbReference type="ARBA" id="ARBA00023136"/>
    </source>
</evidence>
<dbReference type="InterPro" id="IPR035952">
    <property type="entry name" value="Rhomboid-like_sf"/>
</dbReference>
<dbReference type="Proteomes" id="UP000030645">
    <property type="component" value="Unassembled WGS sequence"/>
</dbReference>
<reference evidence="9" key="1">
    <citation type="submission" date="2013-01" db="EMBL/GenBank/DDBJ databases">
        <title>Draft Genome Sequence of a Mulberry Tree, Morus notabilis C.K. Schneid.</title>
        <authorList>
            <person name="He N."/>
            <person name="Zhao S."/>
        </authorList>
    </citation>
    <scope>NUCLEOTIDE SEQUENCE</scope>
</reference>
<keyword evidence="4 6" id="KW-1133">Transmembrane helix</keyword>
<dbReference type="Gene3D" id="1.20.1540.10">
    <property type="entry name" value="Rhomboid-like"/>
    <property type="match status" value="1"/>
</dbReference>
<feature type="transmembrane region" description="Helical" evidence="6">
    <location>
        <begin position="50"/>
        <end position="69"/>
    </location>
</feature>
<keyword evidence="6" id="KW-0378">Hydrolase</keyword>
<feature type="transmembrane region" description="Helical" evidence="6">
    <location>
        <begin position="297"/>
        <end position="318"/>
    </location>
</feature>
<feature type="transmembrane region" description="Helical" evidence="6">
    <location>
        <begin position="163"/>
        <end position="181"/>
    </location>
</feature>
<dbReference type="eggNOG" id="KOG2289">
    <property type="taxonomic scope" value="Eukaryota"/>
</dbReference>
<dbReference type="EMBL" id="KE345565">
    <property type="protein sequence ID" value="EXC06668.1"/>
    <property type="molecule type" value="Genomic_DNA"/>
</dbReference>
<dbReference type="AlphaFoldDB" id="W9S0J1"/>
<sequence length="390" mass="43381">MAESTETETHIDIKPPPVPPPIFSDLPLPETDQTLFSFFGSGSPRKGDTWVVSVFVILHVVAFAATMFVNDCWRNSNQDCALGALGRFSFQPFSENPLLGPSTSTLDEMGALRRKFLTENHQTWRLFAFPCLHAGLIHLVINLSSVVFVGIHLEREFGPLRVGIIYVLSAFAGTLVAAQFVQNRPVVGSSGALYGLIGAAISQLIWNWRMYTDKFAALESFFCVFTINLVIGFLPYVDNFSSIGGFIAGILLGSVLLFSPQIKQVPQNKGALFEYSAKSSMKLKLRQKLDWKMDWPALRSVALILFCLISAGCIVAFLRGIDMNKYCKWCQYIDCVPMKGWSCEDRLTFCEAMVSNAELTLTCMSNGNFRVFPFTNVSESRMNDLCSVIC</sequence>
<feature type="transmembrane region" description="Helical" evidence="6">
    <location>
        <begin position="127"/>
        <end position="151"/>
    </location>
</feature>
<dbReference type="KEGG" id="mnt:21404359"/>
<name>W9S0J1_9ROSA</name>